<dbReference type="InterPro" id="IPR032675">
    <property type="entry name" value="LRR_dom_sf"/>
</dbReference>
<dbReference type="Proteomes" id="UP001215280">
    <property type="component" value="Unassembled WGS sequence"/>
</dbReference>
<reference evidence="1" key="1">
    <citation type="submission" date="2023-03" db="EMBL/GenBank/DDBJ databases">
        <title>Massive genome expansion in bonnet fungi (Mycena s.s.) driven by repeated elements and novel gene families across ecological guilds.</title>
        <authorList>
            <consortium name="Lawrence Berkeley National Laboratory"/>
            <person name="Harder C.B."/>
            <person name="Miyauchi S."/>
            <person name="Viragh M."/>
            <person name="Kuo A."/>
            <person name="Thoen E."/>
            <person name="Andreopoulos B."/>
            <person name="Lu D."/>
            <person name="Skrede I."/>
            <person name="Drula E."/>
            <person name="Henrissat B."/>
            <person name="Morin E."/>
            <person name="Kohler A."/>
            <person name="Barry K."/>
            <person name="LaButti K."/>
            <person name="Morin E."/>
            <person name="Salamov A."/>
            <person name="Lipzen A."/>
            <person name="Mereny Z."/>
            <person name="Hegedus B."/>
            <person name="Baldrian P."/>
            <person name="Stursova M."/>
            <person name="Weitz H."/>
            <person name="Taylor A."/>
            <person name="Grigoriev I.V."/>
            <person name="Nagy L.G."/>
            <person name="Martin F."/>
            <person name="Kauserud H."/>
        </authorList>
    </citation>
    <scope>NUCLEOTIDE SEQUENCE</scope>
    <source>
        <strain evidence="1">CBHHK188m</strain>
    </source>
</reference>
<keyword evidence="2" id="KW-1185">Reference proteome</keyword>
<organism evidence="1 2">
    <name type="scientific">Mycena maculata</name>
    <dbReference type="NCBI Taxonomy" id="230809"/>
    <lineage>
        <taxon>Eukaryota</taxon>
        <taxon>Fungi</taxon>
        <taxon>Dikarya</taxon>
        <taxon>Basidiomycota</taxon>
        <taxon>Agaricomycotina</taxon>
        <taxon>Agaricomycetes</taxon>
        <taxon>Agaricomycetidae</taxon>
        <taxon>Agaricales</taxon>
        <taxon>Marasmiineae</taxon>
        <taxon>Mycenaceae</taxon>
        <taxon>Mycena</taxon>
    </lineage>
</organism>
<dbReference type="SUPFAM" id="SSF52047">
    <property type="entry name" value="RNI-like"/>
    <property type="match status" value="1"/>
</dbReference>
<dbReference type="Gene3D" id="3.80.10.10">
    <property type="entry name" value="Ribonuclease Inhibitor"/>
    <property type="match status" value="1"/>
</dbReference>
<name>A0AAD7IF96_9AGAR</name>
<sequence>MANASESIPRDALRANLNQLDALLCDVGPSEDRRALARKRASMQSQLNAIVYPVLTLPPEVVSEIFLHCLCDPRARPNVAEAPLLLCNVCSQWRTIAILTPGLWSRLELTFKFSLFGTCFIDLLALWFSRTGSHPLSLSIFYDEYTATNRREGIIQLVKVLMRHDHQWEDVELKLPDVSEFHQFRGKFPGLKRLAVAPHSAKPLTPAVTAFTRAPQLTNAQLSAGCTLKPIVLPWTQLSVLKCESLHVPDCLSLLRETTQITELTVYFKPAHRLIPLSPPLLLPTLRFLHLLREECHMDLLQHLTLPALETLSISFTNPDIPRFLAFLSRSDCPLQRIIFDAWPFEQRELVKCLVALPSLRELKLWRPQYFTDSFLCQLADPAALLPNLQTLELDHVYPIQFTMPALVGMLAVRWSAPVRLETFRTVLHKASTVIDPESVFRMQALVALGMKLHIEYH</sequence>
<accession>A0AAD7IF96</accession>
<evidence type="ECO:0008006" key="3">
    <source>
        <dbReference type="Google" id="ProtNLM"/>
    </source>
</evidence>
<comment type="caution">
    <text evidence="1">The sequence shown here is derived from an EMBL/GenBank/DDBJ whole genome shotgun (WGS) entry which is preliminary data.</text>
</comment>
<proteinExistence type="predicted"/>
<dbReference type="EMBL" id="JARJLG010000125">
    <property type="protein sequence ID" value="KAJ7740961.1"/>
    <property type="molecule type" value="Genomic_DNA"/>
</dbReference>
<evidence type="ECO:0000313" key="2">
    <source>
        <dbReference type="Proteomes" id="UP001215280"/>
    </source>
</evidence>
<gene>
    <name evidence="1" type="ORF">DFH07DRAFT_62728</name>
</gene>
<evidence type="ECO:0000313" key="1">
    <source>
        <dbReference type="EMBL" id="KAJ7740961.1"/>
    </source>
</evidence>
<dbReference type="AlphaFoldDB" id="A0AAD7IF96"/>
<protein>
    <recommendedName>
        <fullName evidence="3">F-box domain-containing protein</fullName>
    </recommendedName>
</protein>